<evidence type="ECO:0000313" key="6">
    <source>
        <dbReference type="WBParaSite" id="BXY_0709300.1"/>
    </source>
</evidence>
<organism evidence="4 6">
    <name type="scientific">Bursaphelenchus xylophilus</name>
    <name type="common">Pinewood nematode worm</name>
    <name type="synonym">Aphelenchoides xylophilus</name>
    <dbReference type="NCBI Taxonomy" id="6326"/>
    <lineage>
        <taxon>Eukaryota</taxon>
        <taxon>Metazoa</taxon>
        <taxon>Ecdysozoa</taxon>
        <taxon>Nematoda</taxon>
        <taxon>Chromadorea</taxon>
        <taxon>Rhabditida</taxon>
        <taxon>Tylenchina</taxon>
        <taxon>Tylenchomorpha</taxon>
        <taxon>Aphelenchoidea</taxon>
        <taxon>Aphelenchoididae</taxon>
        <taxon>Bursaphelenchus</taxon>
    </lineage>
</organism>
<evidence type="ECO:0000313" key="2">
    <source>
        <dbReference type="EMBL" id="CAD5225645.1"/>
    </source>
</evidence>
<dbReference type="Proteomes" id="UP000095284">
    <property type="component" value="Unplaced"/>
</dbReference>
<dbReference type="AlphaFoldDB" id="A0A1I7S264"/>
<name>A0A1I7S264_BURXY</name>
<reference evidence="3" key="2">
    <citation type="submission" date="2020-08" db="EMBL/GenBank/DDBJ databases">
        <authorList>
            <person name="Kikuchi T."/>
        </authorList>
    </citation>
    <scope>NUCLEOTIDE SEQUENCE</scope>
    <source>
        <strain evidence="2">Ka4C1</strain>
    </source>
</reference>
<feature type="compositionally biased region" description="Acidic residues" evidence="1">
    <location>
        <begin position="41"/>
        <end position="51"/>
    </location>
</feature>
<feature type="region of interest" description="Disordered" evidence="1">
    <location>
        <begin position="1"/>
        <end position="21"/>
    </location>
</feature>
<evidence type="ECO:0000256" key="1">
    <source>
        <dbReference type="SAM" id="MobiDB-lite"/>
    </source>
</evidence>
<feature type="region of interest" description="Disordered" evidence="1">
    <location>
        <begin position="41"/>
        <end position="66"/>
    </location>
</feature>
<dbReference type="EMBL" id="CAJFCV020000004">
    <property type="protein sequence ID" value="CAG9114868.1"/>
    <property type="molecule type" value="Genomic_DNA"/>
</dbReference>
<sequence>MEQVILGREKPKNGKGNVGMDLPIVHTEGMRPILNWVDKISDDEENGEPNGDDLFRDSQTVREQTF</sequence>
<accession>A0A1I7S264</accession>
<keyword evidence="5" id="KW-1185">Reference proteome</keyword>
<dbReference type="Proteomes" id="UP000659654">
    <property type="component" value="Unassembled WGS sequence"/>
</dbReference>
<dbReference type="Proteomes" id="UP000582659">
    <property type="component" value="Unassembled WGS sequence"/>
</dbReference>
<reference evidence="6" key="1">
    <citation type="submission" date="2016-11" db="UniProtKB">
        <authorList>
            <consortium name="WormBaseParasite"/>
        </authorList>
    </citation>
    <scope>IDENTIFICATION</scope>
</reference>
<proteinExistence type="predicted"/>
<evidence type="ECO:0000313" key="5">
    <source>
        <dbReference type="Proteomes" id="UP000659654"/>
    </source>
</evidence>
<evidence type="ECO:0000313" key="3">
    <source>
        <dbReference type="EMBL" id="CAG9114868.1"/>
    </source>
</evidence>
<evidence type="ECO:0000313" key="4">
    <source>
        <dbReference type="Proteomes" id="UP000095284"/>
    </source>
</evidence>
<feature type="compositionally biased region" description="Basic and acidic residues" evidence="1">
    <location>
        <begin position="53"/>
        <end position="66"/>
    </location>
</feature>
<gene>
    <name evidence="2" type="ORF">BXYJ_LOCUS8648</name>
</gene>
<dbReference type="WBParaSite" id="BXY_0709300.1">
    <property type="protein sequence ID" value="BXY_0709300.1"/>
    <property type="gene ID" value="BXY_0709300"/>
</dbReference>
<protein>
    <submittedName>
        <fullName evidence="2">(pine wood nematode) hypothetical protein</fullName>
    </submittedName>
</protein>
<dbReference type="EMBL" id="CAJFDI010000004">
    <property type="protein sequence ID" value="CAD5225645.1"/>
    <property type="molecule type" value="Genomic_DNA"/>
</dbReference>